<organism evidence="4 6">
    <name type="scientific">Saliniramus fredricksonii</name>
    <dbReference type="NCBI Taxonomy" id="1653334"/>
    <lineage>
        <taxon>Bacteria</taxon>
        <taxon>Pseudomonadati</taxon>
        <taxon>Pseudomonadota</taxon>
        <taxon>Alphaproteobacteria</taxon>
        <taxon>Hyphomicrobiales</taxon>
        <taxon>Salinarimonadaceae</taxon>
        <taxon>Saliniramus</taxon>
    </lineage>
</organism>
<evidence type="ECO:0000313" key="7">
    <source>
        <dbReference type="Proteomes" id="UP000182800"/>
    </source>
</evidence>
<dbReference type="OrthoDB" id="2664173at2"/>
<sequence>MQNYRWDAVFACSGTWINARLKESEKKFPASFAYEDDAVKVSGDFGSWTMVPGGTGRFIHFDTPVTKGTLLDKASGKSYSLDGAIPIVQFQLDFVTPAGKSDQKHLKFDCRVVGKNPGDKTPGAVTVLNPDSRKDSPIPGLVSDVLGVALAHAFIASRQELSFVFAELSLAPPAGASWLTLKQLTYAYQQNDDNELGNLAVLGMLSDVSIKNIEPVFDTQLMQGGHDFGFVLAASRFFEHVLLPAMPQAYRGSNASQFSWDGATKISNHGNVTLDKVKVGLIWYPPVIQNLDIHLEGNLIRTTAAGRCDITGLDDAYISFSIASKNPGQYLPASRSIAFAKDPHKSITHSSHIPWWEKLLGGLTAGIMNVVIDAVSLAIEDAVTGAIGNTGISSHGMGAQLVTWPGQNAITPTGGGLADNFYFQGTL</sequence>
<dbReference type="RefSeq" id="WP_074444051.1">
    <property type="nucleotide sequence ID" value="NZ_FMBM01000001.1"/>
</dbReference>
<dbReference type="EMBL" id="FMBM01000001">
    <property type="protein sequence ID" value="SCC80022.1"/>
    <property type="molecule type" value="Genomic_DNA"/>
</dbReference>
<proteinExistence type="inferred from homology"/>
<evidence type="ECO:0000313" key="6">
    <source>
        <dbReference type="Proteomes" id="UP000050497"/>
    </source>
</evidence>
<name>A0A0P7Y8J1_9HYPH</name>
<comment type="caution">
    <text evidence="4">The sequence shown here is derived from an EMBL/GenBank/DDBJ whole genome shotgun (WGS) entry which is preliminary data.</text>
</comment>
<evidence type="ECO:0000259" key="3">
    <source>
        <dbReference type="Pfam" id="PF06597"/>
    </source>
</evidence>
<evidence type="ECO:0000256" key="2">
    <source>
        <dbReference type="ARBA" id="ARBA00035010"/>
    </source>
</evidence>
<dbReference type="InterPro" id="IPR010567">
    <property type="entry name" value="OrfX2/OrfX3/P47"/>
</dbReference>
<accession>A0A0P7Y8J1</accession>
<dbReference type="Proteomes" id="UP000050497">
    <property type="component" value="Unassembled WGS sequence"/>
</dbReference>
<reference evidence="5 7" key="2">
    <citation type="submission" date="2016-08" db="EMBL/GenBank/DDBJ databases">
        <authorList>
            <person name="Varghese N."/>
            <person name="Submissions Spin"/>
        </authorList>
    </citation>
    <scope>NUCLEOTIDE SEQUENCE [LARGE SCALE GENOMIC DNA]</scope>
    <source>
        <strain evidence="5 7">HL-109</strain>
    </source>
</reference>
<reference evidence="4 6" key="1">
    <citation type="submission" date="2015-09" db="EMBL/GenBank/DDBJ databases">
        <title>Identification and resolution of microdiversity through metagenomic sequencing of parallel consortia.</title>
        <authorList>
            <person name="Nelson W.C."/>
            <person name="Romine M.F."/>
            <person name="Lindemann S.R."/>
        </authorList>
    </citation>
    <scope>NUCLEOTIDE SEQUENCE [LARGE SCALE GENOMIC DNA]</scope>
    <source>
        <strain evidence="4">HL-109</strain>
    </source>
</reference>
<dbReference type="AlphaFoldDB" id="A0A0P7Y8J1"/>
<evidence type="ECO:0000313" key="5">
    <source>
        <dbReference type="EMBL" id="SCC80022.1"/>
    </source>
</evidence>
<evidence type="ECO:0000256" key="1">
    <source>
        <dbReference type="ARBA" id="ARBA00023026"/>
    </source>
</evidence>
<comment type="similarity">
    <text evidence="2">Belongs to the TULIP P47 family.</text>
</comment>
<feature type="domain" description="Protein OrfX2/OrfX3/P47" evidence="3">
    <location>
        <begin position="6"/>
        <end position="321"/>
    </location>
</feature>
<evidence type="ECO:0000313" key="4">
    <source>
        <dbReference type="EMBL" id="KPQ10494.1"/>
    </source>
</evidence>
<keyword evidence="7" id="KW-1185">Reference proteome</keyword>
<protein>
    <submittedName>
        <fullName evidence="4 5">p-47 protein</fullName>
    </submittedName>
</protein>
<keyword evidence="1" id="KW-0843">Virulence</keyword>
<gene>
    <name evidence="5" type="ORF">GA0071312_1302</name>
    <name evidence="4" type="ORF">HLUCCO17_10545</name>
</gene>
<dbReference type="Pfam" id="PF06597">
    <property type="entry name" value="Clostridium_P47"/>
    <property type="match status" value="1"/>
</dbReference>
<dbReference type="Proteomes" id="UP000182800">
    <property type="component" value="Unassembled WGS sequence"/>
</dbReference>
<dbReference type="EMBL" id="LJSX01000015">
    <property type="protein sequence ID" value="KPQ10494.1"/>
    <property type="molecule type" value="Genomic_DNA"/>
</dbReference>